<dbReference type="InterPro" id="IPR021080">
    <property type="entry name" value="Minor_capsid_protein"/>
</dbReference>
<name>A0ABV6GBS3_9BACI</name>
<evidence type="ECO:0000313" key="1">
    <source>
        <dbReference type="EMBL" id="MFC0271126.1"/>
    </source>
</evidence>
<dbReference type="EMBL" id="JBHLVO010000003">
    <property type="protein sequence ID" value="MFC0271126.1"/>
    <property type="molecule type" value="Genomic_DNA"/>
</dbReference>
<accession>A0ABV6GBS3</accession>
<reference evidence="1 2" key="1">
    <citation type="submission" date="2024-09" db="EMBL/GenBank/DDBJ databases">
        <authorList>
            <person name="Sun Q."/>
            <person name="Mori K."/>
        </authorList>
    </citation>
    <scope>NUCLEOTIDE SEQUENCE [LARGE SCALE GENOMIC DNA]</scope>
    <source>
        <strain evidence="1 2">CCM 7228</strain>
    </source>
</reference>
<evidence type="ECO:0000313" key="2">
    <source>
        <dbReference type="Proteomes" id="UP001589854"/>
    </source>
</evidence>
<dbReference type="Proteomes" id="UP001589854">
    <property type="component" value="Unassembled WGS sequence"/>
</dbReference>
<comment type="caution">
    <text evidence="1">The sequence shown here is derived from an EMBL/GenBank/DDBJ whole genome shotgun (WGS) entry which is preliminary data.</text>
</comment>
<sequence length="128" mass="14814">MAYQRIGLVRINVKVELKMQSVLKKAKDAKEAAQAMLDFQVLKDSNNYIPFRENYLAKSGIFHSLIGQGHIEWNTPYARRLYYNPQYNFSKDKNPNAQGLWFEAAKALHGKEWAETAGVPYSKIFKEK</sequence>
<proteinExistence type="predicted"/>
<organism evidence="1 2">
    <name type="scientific">Metabacillus herbersteinensis</name>
    <dbReference type="NCBI Taxonomy" id="283816"/>
    <lineage>
        <taxon>Bacteria</taxon>
        <taxon>Bacillati</taxon>
        <taxon>Bacillota</taxon>
        <taxon>Bacilli</taxon>
        <taxon>Bacillales</taxon>
        <taxon>Bacillaceae</taxon>
        <taxon>Metabacillus</taxon>
    </lineage>
</organism>
<protein>
    <submittedName>
        <fullName evidence="1">Minor capsid protein</fullName>
    </submittedName>
</protein>
<dbReference type="RefSeq" id="WP_378931833.1">
    <property type="nucleotide sequence ID" value="NZ_JBHLVO010000003.1"/>
</dbReference>
<gene>
    <name evidence="1" type="ORF">ACFFIX_06630</name>
</gene>
<keyword evidence="2" id="KW-1185">Reference proteome</keyword>
<dbReference type="Pfam" id="PF11114">
    <property type="entry name" value="Minor_capsid_2"/>
    <property type="match status" value="1"/>
</dbReference>